<name>A0A835C9S1_9FABA</name>
<comment type="caution">
    <text evidence="1">The sequence shown here is derived from an EMBL/GenBank/DDBJ whole genome shotgun (WGS) entry which is preliminary data.</text>
</comment>
<sequence>MILLSRFEGGRVSLRDFSIFCARHVESTSNSALRNPILQASSSPSTTPQASAVKVEHQPTFLAHPPNHSPFQPRITTPAAARPGLPHEAPSHKIDARSKQVRRFDIIWIKNLFVSVPPSKPANDCKECFPLDSTLKRARSQYVANSFRMSSTHWAEVIAPTPFASLDIGHESSMCGHPEEVFNPFRTLPVPDDFPLWIRFAEFASH</sequence>
<evidence type="ECO:0000313" key="2">
    <source>
        <dbReference type="Proteomes" id="UP000634136"/>
    </source>
</evidence>
<accession>A0A835C9S1</accession>
<evidence type="ECO:0000313" key="1">
    <source>
        <dbReference type="EMBL" id="KAF7835619.1"/>
    </source>
</evidence>
<gene>
    <name evidence="1" type="ORF">G2W53_010478</name>
</gene>
<keyword evidence="2" id="KW-1185">Reference proteome</keyword>
<organism evidence="1 2">
    <name type="scientific">Senna tora</name>
    <dbReference type="NCBI Taxonomy" id="362788"/>
    <lineage>
        <taxon>Eukaryota</taxon>
        <taxon>Viridiplantae</taxon>
        <taxon>Streptophyta</taxon>
        <taxon>Embryophyta</taxon>
        <taxon>Tracheophyta</taxon>
        <taxon>Spermatophyta</taxon>
        <taxon>Magnoliopsida</taxon>
        <taxon>eudicotyledons</taxon>
        <taxon>Gunneridae</taxon>
        <taxon>Pentapetalae</taxon>
        <taxon>rosids</taxon>
        <taxon>fabids</taxon>
        <taxon>Fabales</taxon>
        <taxon>Fabaceae</taxon>
        <taxon>Caesalpinioideae</taxon>
        <taxon>Cassia clade</taxon>
        <taxon>Senna</taxon>
    </lineage>
</organism>
<protein>
    <submittedName>
        <fullName evidence="1">Putative ribonuclease H protein</fullName>
    </submittedName>
</protein>
<dbReference type="Proteomes" id="UP000634136">
    <property type="component" value="Unassembled WGS sequence"/>
</dbReference>
<proteinExistence type="predicted"/>
<dbReference type="AlphaFoldDB" id="A0A835C9S1"/>
<dbReference type="EMBL" id="JAAIUW010000004">
    <property type="protein sequence ID" value="KAF7835619.1"/>
    <property type="molecule type" value="Genomic_DNA"/>
</dbReference>
<reference evidence="1" key="1">
    <citation type="submission" date="2020-09" db="EMBL/GenBank/DDBJ databases">
        <title>Genome-Enabled Discovery of Anthraquinone Biosynthesis in Senna tora.</title>
        <authorList>
            <person name="Kang S.-H."/>
            <person name="Pandey R.P."/>
            <person name="Lee C.-M."/>
            <person name="Sim J.-S."/>
            <person name="Jeong J.-T."/>
            <person name="Choi B.-S."/>
            <person name="Jung M."/>
            <person name="Ginzburg D."/>
            <person name="Zhao K."/>
            <person name="Won S.Y."/>
            <person name="Oh T.-J."/>
            <person name="Yu Y."/>
            <person name="Kim N.-H."/>
            <person name="Lee O.R."/>
            <person name="Lee T.-H."/>
            <person name="Bashyal P."/>
            <person name="Kim T.-S."/>
            <person name="Lee W.-H."/>
            <person name="Kawkins C."/>
            <person name="Kim C.-K."/>
            <person name="Kim J.S."/>
            <person name="Ahn B.O."/>
            <person name="Rhee S.Y."/>
            <person name="Sohng J.K."/>
        </authorList>
    </citation>
    <scope>NUCLEOTIDE SEQUENCE</scope>
    <source>
        <tissue evidence="1">Leaf</tissue>
    </source>
</reference>